<protein>
    <recommendedName>
        <fullName evidence="2">glycogenin glucosyltransferase</fullName>
        <ecNumber evidence="2">2.4.1.186</ecNumber>
    </recommendedName>
</protein>
<dbReference type="Pfam" id="PF01501">
    <property type="entry name" value="Glyco_transf_8"/>
    <property type="match status" value="1"/>
</dbReference>
<dbReference type="EMBL" id="JACMRX010000004">
    <property type="protein sequence ID" value="KAF7991764.1"/>
    <property type="molecule type" value="Genomic_DNA"/>
</dbReference>
<feature type="region of interest" description="Disordered" evidence="3">
    <location>
        <begin position="553"/>
        <end position="661"/>
    </location>
</feature>
<feature type="region of interest" description="Disordered" evidence="3">
    <location>
        <begin position="322"/>
        <end position="373"/>
    </location>
</feature>
<name>A0A834XV32_APHGI</name>
<feature type="compositionally biased region" description="Polar residues" evidence="3">
    <location>
        <begin position="647"/>
        <end position="661"/>
    </location>
</feature>
<comment type="caution">
    <text evidence="4">The sequence shown here is derived from an EMBL/GenBank/DDBJ whole genome shotgun (WGS) entry which is preliminary data.</text>
</comment>
<evidence type="ECO:0000313" key="5">
    <source>
        <dbReference type="Proteomes" id="UP000639338"/>
    </source>
</evidence>
<feature type="compositionally biased region" description="Pro residues" evidence="3">
    <location>
        <begin position="627"/>
        <end position="640"/>
    </location>
</feature>
<sequence length="661" mass="73047">MGGFAWVTLATNDSYSLGALVLAHSLKKVSTKYDLAVLITPGVTEVMREKLSAVFTLVKEVNVLDSKDEANLALLARPELGITFTKLHCWRLTQYDKCVFIDADALVIKNSDELFERDELSAAPDVGWPDCFNSGVFVFKPSQITFSSLTSHAKLHGSFDGGDQGLLNSFFSDWAHKDISKHLPFIYNMCSTATYSYLPAFKQFGEDVKIIHFIGSTKPWLQYFDTLTGQVQPHPDTGYLQPMLQHWWNIFCENVHPQLSPVMAGIAGALAKITLGETRSSEQVALEEHMRKYGWEQGQIDYMGRDSFDNIWKKINTTLETSSSSSKSDKVSVKTKSGETEEKVSTKKADLSTEKSSKNIPDETKTTDAAAVSSDETLEKTINEAKEILSTNIESSPGSSSEVILSVKAAPPILSIKERGENDNKMSRKQQLKISRSQEESNISDTVIPLGFTSSTEPVSIDTKLDIEKQDLPIPETSAVGDLSLESTKDTEKLDTIKLELDETKNTDFVDEKTTTIMPEDVNVIENIESKILSDEAQGQTTTDIKIPATPTIIEATPPTSPQFETTEEKEEIKAPQKIARKIIKKEKLTQDDDAIEGTSDNKTSKLVDVGKSTTDENLETDESVPETPPPPTSVNPPTPPKRKSKISTAKNTTKKNNSEQ</sequence>
<dbReference type="OrthoDB" id="2014201at2759"/>
<dbReference type="CDD" id="cd02537">
    <property type="entry name" value="GT8_Glycogenin"/>
    <property type="match status" value="1"/>
</dbReference>
<organism evidence="4 5">
    <name type="scientific">Aphidius gifuensis</name>
    <name type="common">Parasitoid wasp</name>
    <dbReference type="NCBI Taxonomy" id="684658"/>
    <lineage>
        <taxon>Eukaryota</taxon>
        <taxon>Metazoa</taxon>
        <taxon>Ecdysozoa</taxon>
        <taxon>Arthropoda</taxon>
        <taxon>Hexapoda</taxon>
        <taxon>Insecta</taxon>
        <taxon>Pterygota</taxon>
        <taxon>Neoptera</taxon>
        <taxon>Endopterygota</taxon>
        <taxon>Hymenoptera</taxon>
        <taxon>Apocrita</taxon>
        <taxon>Ichneumonoidea</taxon>
        <taxon>Braconidae</taxon>
        <taxon>Aphidiinae</taxon>
        <taxon>Aphidius</taxon>
    </lineage>
</organism>
<dbReference type="AlphaFoldDB" id="A0A834XV32"/>
<feature type="compositionally biased region" description="Basic and acidic residues" evidence="3">
    <location>
        <begin position="327"/>
        <end position="366"/>
    </location>
</feature>
<comment type="similarity">
    <text evidence="1">Belongs to the glycosyltransferase 8 family. Glycogenin subfamily.</text>
</comment>
<dbReference type="InterPro" id="IPR002495">
    <property type="entry name" value="Glyco_trans_8"/>
</dbReference>
<dbReference type="Gene3D" id="3.90.550.10">
    <property type="entry name" value="Spore Coat Polysaccharide Biosynthesis Protein SpsA, Chain A"/>
    <property type="match status" value="1"/>
</dbReference>
<gene>
    <name evidence="4" type="ORF">HCN44_010565</name>
</gene>
<dbReference type="GO" id="GO:0005978">
    <property type="term" value="P:glycogen biosynthetic process"/>
    <property type="evidence" value="ECO:0007669"/>
    <property type="project" value="UniProtKB-ARBA"/>
</dbReference>
<keyword evidence="5" id="KW-1185">Reference proteome</keyword>
<accession>A0A834XV32</accession>
<dbReference type="PANTHER" id="PTHR11183">
    <property type="entry name" value="GLYCOGENIN SUBFAMILY MEMBER"/>
    <property type="match status" value="1"/>
</dbReference>
<dbReference type="EC" id="2.4.1.186" evidence="2"/>
<evidence type="ECO:0000256" key="3">
    <source>
        <dbReference type="SAM" id="MobiDB-lite"/>
    </source>
</evidence>
<evidence type="ECO:0000256" key="2">
    <source>
        <dbReference type="ARBA" id="ARBA00038934"/>
    </source>
</evidence>
<dbReference type="InterPro" id="IPR050587">
    <property type="entry name" value="GNT1/Glycosyltrans_8"/>
</dbReference>
<dbReference type="FunFam" id="3.90.550.10:FF:000085">
    <property type="entry name" value="Glycogenin, isoform B"/>
    <property type="match status" value="1"/>
</dbReference>
<evidence type="ECO:0000256" key="1">
    <source>
        <dbReference type="ARBA" id="ARBA00038162"/>
    </source>
</evidence>
<reference evidence="4 5" key="1">
    <citation type="submission" date="2020-08" db="EMBL/GenBank/DDBJ databases">
        <title>Aphidius gifuensis genome sequencing and assembly.</title>
        <authorList>
            <person name="Du Z."/>
        </authorList>
    </citation>
    <scope>NUCLEOTIDE SEQUENCE [LARGE SCALE GENOMIC DNA]</scope>
    <source>
        <strain evidence="4">YNYX2018</strain>
        <tissue evidence="4">Adults</tissue>
    </source>
</reference>
<dbReference type="SUPFAM" id="SSF53448">
    <property type="entry name" value="Nucleotide-diphospho-sugar transferases"/>
    <property type="match status" value="1"/>
</dbReference>
<dbReference type="InterPro" id="IPR029044">
    <property type="entry name" value="Nucleotide-diphossugar_trans"/>
</dbReference>
<proteinExistence type="inferred from homology"/>
<dbReference type="Proteomes" id="UP000639338">
    <property type="component" value="Unassembled WGS sequence"/>
</dbReference>
<evidence type="ECO:0000313" key="4">
    <source>
        <dbReference type="EMBL" id="KAF7991764.1"/>
    </source>
</evidence>
<dbReference type="GO" id="GO:0008466">
    <property type="term" value="F:glycogenin glucosyltransferase activity"/>
    <property type="evidence" value="ECO:0007669"/>
    <property type="project" value="UniProtKB-EC"/>
</dbReference>